<dbReference type="Pfam" id="PF00873">
    <property type="entry name" value="ACR_tran"/>
    <property type="match status" value="1"/>
</dbReference>
<dbReference type="PANTHER" id="PTHR32063">
    <property type="match status" value="1"/>
</dbReference>
<dbReference type="Proteomes" id="UP000095743">
    <property type="component" value="Chromosome"/>
</dbReference>
<keyword evidence="1" id="KW-0472">Membrane</keyword>
<feature type="transmembrane region" description="Helical" evidence="1">
    <location>
        <begin position="106"/>
        <end position="127"/>
    </location>
</feature>
<keyword evidence="1" id="KW-1133">Transmembrane helix</keyword>
<feature type="transmembrane region" description="Helical" evidence="1">
    <location>
        <begin position="139"/>
        <end position="163"/>
    </location>
</feature>
<dbReference type="PRINTS" id="PR00702">
    <property type="entry name" value="ACRIFLAVINRP"/>
</dbReference>
<accession>A0A1D8GM35</accession>
<gene>
    <name evidence="2" type="ORF">Gferi_21975</name>
</gene>
<feature type="transmembrane region" description="Helical" evidence="1">
    <location>
        <begin position="6"/>
        <end position="23"/>
    </location>
</feature>
<sequence length="185" mass="19391">MDDTMAALIFALVVAIGLVYLVMTAQFESWMHPFTIMLSVPTALAGGLLGLLITGKALGLTAMIGIVMLAGIVVNNAIVLVDYINTLRASGKDRKDAITTAGPIRLRPILMTTSTTVLGLLPVAIGIGEGAEAQAPMGIVVIAGLLLSTVLTLVLIPTVYTLVDDFSTAVKNKLGRKKEEMIEGE</sequence>
<evidence type="ECO:0000313" key="2">
    <source>
        <dbReference type="EMBL" id="AOT71971.1"/>
    </source>
</evidence>
<keyword evidence="1" id="KW-0812">Transmembrane</keyword>
<dbReference type="STRING" id="1424294.Gferi_21975"/>
<evidence type="ECO:0000313" key="3">
    <source>
        <dbReference type="Proteomes" id="UP000095743"/>
    </source>
</evidence>
<protein>
    <recommendedName>
        <fullName evidence="4">Acriflavin resistance protein</fullName>
    </recommendedName>
</protein>
<dbReference type="OrthoDB" id="9757876at2"/>
<evidence type="ECO:0008006" key="4">
    <source>
        <dbReference type="Google" id="ProtNLM"/>
    </source>
</evidence>
<dbReference type="AlphaFoldDB" id="A0A1D8GM35"/>
<feature type="transmembrane region" description="Helical" evidence="1">
    <location>
        <begin position="60"/>
        <end position="85"/>
    </location>
</feature>
<name>A0A1D8GM35_9FIRM</name>
<dbReference type="KEGG" id="gfe:Gferi_21975"/>
<dbReference type="InterPro" id="IPR001036">
    <property type="entry name" value="Acrflvin-R"/>
</dbReference>
<keyword evidence="3" id="KW-1185">Reference proteome</keyword>
<feature type="transmembrane region" description="Helical" evidence="1">
    <location>
        <begin position="35"/>
        <end position="54"/>
    </location>
</feature>
<organism evidence="2 3">
    <name type="scientific">Geosporobacter ferrireducens</name>
    <dbReference type="NCBI Taxonomy" id="1424294"/>
    <lineage>
        <taxon>Bacteria</taxon>
        <taxon>Bacillati</taxon>
        <taxon>Bacillota</taxon>
        <taxon>Clostridia</taxon>
        <taxon>Peptostreptococcales</taxon>
        <taxon>Thermotaleaceae</taxon>
        <taxon>Geosporobacter</taxon>
    </lineage>
</organism>
<dbReference type="PANTHER" id="PTHR32063:SF0">
    <property type="entry name" value="SWARMING MOTILITY PROTEIN SWRC"/>
    <property type="match status" value="1"/>
</dbReference>
<proteinExistence type="predicted"/>
<dbReference type="GO" id="GO:0042910">
    <property type="term" value="F:xenobiotic transmembrane transporter activity"/>
    <property type="evidence" value="ECO:0007669"/>
    <property type="project" value="TreeGrafter"/>
</dbReference>
<dbReference type="Gene3D" id="1.20.1640.10">
    <property type="entry name" value="Multidrug efflux transporter AcrB transmembrane domain"/>
    <property type="match status" value="1"/>
</dbReference>
<reference evidence="2 3" key="1">
    <citation type="submission" date="2016-09" db="EMBL/GenBank/DDBJ databases">
        <title>Genomic analysis reveals versatility of anaerobic energy metabolism of Geosporobacter ferrireducens IRF9 of phylum Firmicutes.</title>
        <authorList>
            <person name="Kim S.-J."/>
        </authorList>
    </citation>
    <scope>NUCLEOTIDE SEQUENCE [LARGE SCALE GENOMIC DNA]</scope>
    <source>
        <strain evidence="2 3">IRF9</strain>
    </source>
</reference>
<dbReference type="GO" id="GO:0005886">
    <property type="term" value="C:plasma membrane"/>
    <property type="evidence" value="ECO:0007669"/>
    <property type="project" value="TreeGrafter"/>
</dbReference>
<evidence type="ECO:0000256" key="1">
    <source>
        <dbReference type="SAM" id="Phobius"/>
    </source>
</evidence>
<dbReference type="EMBL" id="CP017269">
    <property type="protein sequence ID" value="AOT71971.1"/>
    <property type="molecule type" value="Genomic_DNA"/>
</dbReference>
<dbReference type="SUPFAM" id="SSF82866">
    <property type="entry name" value="Multidrug efflux transporter AcrB transmembrane domain"/>
    <property type="match status" value="1"/>
</dbReference>